<name>A0A914RW65_PAREQ</name>
<protein>
    <submittedName>
        <fullName evidence="2">Uncharacterized protein</fullName>
    </submittedName>
</protein>
<reference evidence="2" key="1">
    <citation type="submission" date="2022-11" db="UniProtKB">
        <authorList>
            <consortium name="WormBaseParasite"/>
        </authorList>
    </citation>
    <scope>IDENTIFICATION</scope>
</reference>
<sequence>MGGRGETSDQKIRATQDQLRLARITQDVSSVDDDRANVQKLIKKGVKTVSFIRVVLTSFLPTL</sequence>
<proteinExistence type="predicted"/>
<keyword evidence="1" id="KW-1185">Reference proteome</keyword>
<evidence type="ECO:0000313" key="1">
    <source>
        <dbReference type="Proteomes" id="UP000887564"/>
    </source>
</evidence>
<dbReference type="AlphaFoldDB" id="A0A914RW65"/>
<organism evidence="1 2">
    <name type="scientific">Parascaris equorum</name>
    <name type="common">Equine roundworm</name>
    <dbReference type="NCBI Taxonomy" id="6256"/>
    <lineage>
        <taxon>Eukaryota</taxon>
        <taxon>Metazoa</taxon>
        <taxon>Ecdysozoa</taxon>
        <taxon>Nematoda</taxon>
        <taxon>Chromadorea</taxon>
        <taxon>Rhabditida</taxon>
        <taxon>Spirurina</taxon>
        <taxon>Ascaridomorpha</taxon>
        <taxon>Ascaridoidea</taxon>
        <taxon>Ascarididae</taxon>
        <taxon>Parascaris</taxon>
    </lineage>
</organism>
<accession>A0A914RW65</accession>
<evidence type="ECO:0000313" key="2">
    <source>
        <dbReference type="WBParaSite" id="PEQ_0000625401-mRNA-1"/>
    </source>
</evidence>
<dbReference type="WBParaSite" id="PEQ_0000625401-mRNA-1">
    <property type="protein sequence ID" value="PEQ_0000625401-mRNA-1"/>
    <property type="gene ID" value="PEQ_0000625401"/>
</dbReference>
<dbReference type="Proteomes" id="UP000887564">
    <property type="component" value="Unplaced"/>
</dbReference>